<proteinExistence type="predicted"/>
<name>A0ABN9TLS5_9DINO</name>
<organism evidence="2 3">
    <name type="scientific">Prorocentrum cordatum</name>
    <dbReference type="NCBI Taxonomy" id="2364126"/>
    <lineage>
        <taxon>Eukaryota</taxon>
        <taxon>Sar</taxon>
        <taxon>Alveolata</taxon>
        <taxon>Dinophyceae</taxon>
        <taxon>Prorocentrales</taxon>
        <taxon>Prorocentraceae</taxon>
        <taxon>Prorocentrum</taxon>
    </lineage>
</organism>
<evidence type="ECO:0000313" key="3">
    <source>
        <dbReference type="Proteomes" id="UP001189429"/>
    </source>
</evidence>
<dbReference type="EMBL" id="CAUYUJ010014803">
    <property type="protein sequence ID" value="CAK0846180.1"/>
    <property type="molecule type" value="Genomic_DNA"/>
</dbReference>
<feature type="compositionally biased region" description="Basic residues" evidence="1">
    <location>
        <begin position="60"/>
        <end position="75"/>
    </location>
</feature>
<feature type="region of interest" description="Disordered" evidence="1">
    <location>
        <begin position="1"/>
        <end position="34"/>
    </location>
</feature>
<feature type="region of interest" description="Disordered" evidence="1">
    <location>
        <begin position="55"/>
        <end position="83"/>
    </location>
</feature>
<accession>A0ABN9TLS5</accession>
<dbReference type="Proteomes" id="UP001189429">
    <property type="component" value="Unassembled WGS sequence"/>
</dbReference>
<evidence type="ECO:0000256" key="1">
    <source>
        <dbReference type="SAM" id="MobiDB-lite"/>
    </source>
</evidence>
<feature type="non-terminal residue" evidence="2">
    <location>
        <position position="147"/>
    </location>
</feature>
<sequence>MTRRAGGGEGDPHEAEEVHALGVGGPGHGRVPSADGAVQALPLARPDPLRALRAGAARAGGRRRRAPLPARRRRGCSQPGGAQGRCDGWFQFRALRCGSCARWRLRGGAGAGAGPLLRARRQCVMEPLSSLEAAGLGGRAGPEAEVP</sequence>
<feature type="compositionally biased region" description="Basic and acidic residues" evidence="1">
    <location>
        <begin position="10"/>
        <end position="19"/>
    </location>
</feature>
<comment type="caution">
    <text evidence="2">The sequence shown here is derived from an EMBL/GenBank/DDBJ whole genome shotgun (WGS) entry which is preliminary data.</text>
</comment>
<evidence type="ECO:0000313" key="2">
    <source>
        <dbReference type="EMBL" id="CAK0846180.1"/>
    </source>
</evidence>
<gene>
    <name evidence="2" type="ORF">PCOR1329_LOCUS39757</name>
</gene>
<keyword evidence="3" id="KW-1185">Reference proteome</keyword>
<protein>
    <submittedName>
        <fullName evidence="2">Uncharacterized protein</fullName>
    </submittedName>
</protein>
<reference evidence="2" key="1">
    <citation type="submission" date="2023-10" db="EMBL/GenBank/DDBJ databases">
        <authorList>
            <person name="Chen Y."/>
            <person name="Shah S."/>
            <person name="Dougan E. K."/>
            <person name="Thang M."/>
            <person name="Chan C."/>
        </authorList>
    </citation>
    <scope>NUCLEOTIDE SEQUENCE [LARGE SCALE GENOMIC DNA]</scope>
</reference>